<accession>C8VWW9</accession>
<evidence type="ECO:0000313" key="1">
    <source>
        <dbReference type="EMBL" id="ACV62545.1"/>
    </source>
</evidence>
<protein>
    <recommendedName>
        <fullName evidence="3">Wadjet protein JetD C-terminal domain-containing protein</fullName>
    </recommendedName>
</protein>
<dbReference type="HOGENOM" id="CLU_065541_0_0_9"/>
<gene>
    <name evidence="1" type="ordered locus">Dtox_1688</name>
</gene>
<dbReference type="STRING" id="485916.Dtox_1688"/>
<organism evidence="1 2">
    <name type="scientific">Desulfofarcimen acetoxidans (strain ATCC 49208 / DSM 771 / KCTC 5769 / VKM B-1644 / 5575)</name>
    <name type="common">Desulfotomaculum acetoxidans</name>
    <dbReference type="NCBI Taxonomy" id="485916"/>
    <lineage>
        <taxon>Bacteria</taxon>
        <taxon>Bacillati</taxon>
        <taxon>Bacillota</taxon>
        <taxon>Clostridia</taxon>
        <taxon>Eubacteriales</taxon>
        <taxon>Peptococcaceae</taxon>
        <taxon>Desulfofarcimen</taxon>
    </lineage>
</organism>
<sequence>MLAKLRQIIITHKTKRIETSYMEDMVRKKSVFIENGGYEALADCIEDLCAEGLLTPVKASGTNGRRPLLYNRYHIREEKKETDRHRLIAYHPRICTDYYSNHPLGHDEDIEYLDMLDAFLKDAGMYDTLNLPFSVNERSYQIFRDEKFLTSARGQEFCRRIGLQWGDLGCYPTFEPFFYVIYETVSPLNCLVVENKDSFFTLKKIFNRGGNWQKSALDLSDRQARVIDGVKLDMLIYGEGKKILHSLKFMEEIPDCRDTGITLYYFGDLDYEGISIYSGLAEAYPEYKIIPFVFLYRGLLKISPRPMVKKQRLNDLHLENFLKYFSAEETEVILSVLSQSMYIPQEALAYPFYLEECDRGA</sequence>
<dbReference type="AlphaFoldDB" id="C8VWW9"/>
<evidence type="ECO:0008006" key="3">
    <source>
        <dbReference type="Google" id="ProtNLM"/>
    </source>
</evidence>
<name>C8VWW9_DESAS</name>
<dbReference type="eggNOG" id="ENOG502ZAI3">
    <property type="taxonomic scope" value="Bacteria"/>
</dbReference>
<evidence type="ECO:0000313" key="2">
    <source>
        <dbReference type="Proteomes" id="UP000002217"/>
    </source>
</evidence>
<dbReference type="Proteomes" id="UP000002217">
    <property type="component" value="Chromosome"/>
</dbReference>
<reference evidence="1 2" key="1">
    <citation type="journal article" date="2009" name="Stand. Genomic Sci.">
        <title>Complete genome sequence of Desulfotomaculum acetoxidans type strain (5575).</title>
        <authorList>
            <person name="Spring S."/>
            <person name="Lapidus A."/>
            <person name="Schroder M."/>
            <person name="Gleim D."/>
            <person name="Sims D."/>
            <person name="Meincke L."/>
            <person name="Glavina Del Rio T."/>
            <person name="Tice H."/>
            <person name="Copeland A."/>
            <person name="Cheng J.F."/>
            <person name="Lucas S."/>
            <person name="Chen F."/>
            <person name="Nolan M."/>
            <person name="Bruce D."/>
            <person name="Goodwin L."/>
            <person name="Pitluck S."/>
            <person name="Ivanova N."/>
            <person name="Mavromatis K."/>
            <person name="Mikhailova N."/>
            <person name="Pati A."/>
            <person name="Chen A."/>
            <person name="Palaniappan K."/>
            <person name="Land M."/>
            <person name="Hauser L."/>
            <person name="Chang Y.J."/>
            <person name="Jeffries C.D."/>
            <person name="Chain P."/>
            <person name="Saunders E."/>
            <person name="Brettin T."/>
            <person name="Detter J.C."/>
            <person name="Goker M."/>
            <person name="Bristow J."/>
            <person name="Eisen J.A."/>
            <person name="Markowitz V."/>
            <person name="Hugenholtz P."/>
            <person name="Kyrpides N.C."/>
            <person name="Klenk H.P."/>
            <person name="Han C."/>
        </authorList>
    </citation>
    <scope>NUCLEOTIDE SEQUENCE [LARGE SCALE GENOMIC DNA]</scope>
    <source>
        <strain evidence="2">ATCC 49208 / DSM 771 / VKM B-1644</strain>
    </source>
</reference>
<dbReference type="OrthoDB" id="9809365at2"/>
<dbReference type="EMBL" id="CP001720">
    <property type="protein sequence ID" value="ACV62545.1"/>
    <property type="molecule type" value="Genomic_DNA"/>
</dbReference>
<dbReference type="KEGG" id="dae:Dtox_1688"/>
<dbReference type="RefSeq" id="WP_015757256.1">
    <property type="nucleotide sequence ID" value="NC_013216.1"/>
</dbReference>
<proteinExistence type="predicted"/>
<keyword evidence="2" id="KW-1185">Reference proteome</keyword>